<gene>
    <name evidence="3" type="ORF">EV356DRAFT_445637</name>
</gene>
<comment type="similarity">
    <text evidence="1">Belongs to the STXBP/unc-18/SEC1 family.</text>
</comment>
<name>A0A6A6HAU3_VIRVR</name>
<dbReference type="SUPFAM" id="SSF56815">
    <property type="entry name" value="Sec1/munc18-like (SM) proteins"/>
    <property type="match status" value="1"/>
</dbReference>
<dbReference type="Gene3D" id="3.40.50.1910">
    <property type="match status" value="1"/>
</dbReference>
<evidence type="ECO:0000313" key="4">
    <source>
        <dbReference type="Proteomes" id="UP000800092"/>
    </source>
</evidence>
<dbReference type="Pfam" id="PF00995">
    <property type="entry name" value="Sec1"/>
    <property type="match status" value="1"/>
</dbReference>
<evidence type="ECO:0000313" key="3">
    <source>
        <dbReference type="EMBL" id="KAF2234951.1"/>
    </source>
</evidence>
<dbReference type="InterPro" id="IPR043155">
    <property type="entry name" value="VPS33_dom3b"/>
</dbReference>
<dbReference type="InterPro" id="IPR036045">
    <property type="entry name" value="Sec1-like_sf"/>
</dbReference>
<reference evidence="3" key="1">
    <citation type="journal article" date="2020" name="Stud. Mycol.">
        <title>101 Dothideomycetes genomes: a test case for predicting lifestyles and emergence of pathogens.</title>
        <authorList>
            <person name="Haridas S."/>
            <person name="Albert R."/>
            <person name="Binder M."/>
            <person name="Bloem J."/>
            <person name="Labutti K."/>
            <person name="Salamov A."/>
            <person name="Andreopoulos B."/>
            <person name="Baker S."/>
            <person name="Barry K."/>
            <person name="Bills G."/>
            <person name="Bluhm B."/>
            <person name="Cannon C."/>
            <person name="Castanera R."/>
            <person name="Culley D."/>
            <person name="Daum C."/>
            <person name="Ezra D."/>
            <person name="Gonzalez J."/>
            <person name="Henrissat B."/>
            <person name="Kuo A."/>
            <person name="Liang C."/>
            <person name="Lipzen A."/>
            <person name="Lutzoni F."/>
            <person name="Magnuson J."/>
            <person name="Mondo S."/>
            <person name="Nolan M."/>
            <person name="Ohm R."/>
            <person name="Pangilinan J."/>
            <person name="Park H.-J."/>
            <person name="Ramirez L."/>
            <person name="Alfaro M."/>
            <person name="Sun H."/>
            <person name="Tritt A."/>
            <person name="Yoshinaga Y."/>
            <person name="Zwiers L.-H."/>
            <person name="Turgeon B."/>
            <person name="Goodwin S."/>
            <person name="Spatafora J."/>
            <person name="Crous P."/>
            <person name="Grigoriev I."/>
        </authorList>
    </citation>
    <scope>NUCLEOTIDE SEQUENCE</scope>
    <source>
        <strain evidence="3">Tuck. ex Michener</strain>
    </source>
</reference>
<organism evidence="3 4">
    <name type="scientific">Viridothelium virens</name>
    <name type="common">Speckled blister lichen</name>
    <name type="synonym">Trypethelium virens</name>
    <dbReference type="NCBI Taxonomy" id="1048519"/>
    <lineage>
        <taxon>Eukaryota</taxon>
        <taxon>Fungi</taxon>
        <taxon>Dikarya</taxon>
        <taxon>Ascomycota</taxon>
        <taxon>Pezizomycotina</taxon>
        <taxon>Dothideomycetes</taxon>
        <taxon>Dothideomycetes incertae sedis</taxon>
        <taxon>Trypetheliales</taxon>
        <taxon>Trypetheliaceae</taxon>
        <taxon>Viridothelium</taxon>
    </lineage>
</organism>
<accession>A0A6A6HAU3</accession>
<sequence length="721" mass="77574">MAPVAAFNPNDLSQKARRDLLRLLEGIRGKKNLVIEKGLAGVVDLVVKYSTLQEYGVEQVFFLENANVDTSQRNVVFLVRGEKPKQVQAVAEQIKRVRQTSQIDHEFSIFWVPRRTLVSNQILEEDGVLGDVSISELPIYFIPLEKDLLSLQLEDSFGDLYLRKDPNAVFLIAKALMLLQQTHGLFPRIIGKGDNAKRLVDLLARMRHEASVESSASSTSSSLTLPSKPSTTIEDVIILDRSIDPATPLLTQLTYEGLLDEVFTISNNHIEAPTSIVGSTNPTQPTAPTSTSSNPSSDPQEPQRPPSAPLKRQIALTSSDPLFASLRDTNFALVGSLLNQVARRLQATYESQRATPSNPATARSTAELRDFVAKLPGYQAEQASLKVHTGLAEEVMRRTREELWGRVLEAQQGCVAGVGIGDAGGAGGGSGGGGGLLERVEELVGRGARLETVLRLVCLESVISGGIRQRELEGVKRAVVGGYGWSQLLTFAGLERMGLCVQRAGMGIPGMGGSAEGKGAGAKASDYSVLRKVLRLIVDDIDEHSPQDVAYAYSGYAPLSIRVVQSVLLKRYLATLTRASAGVVQQAKVAEEGVGASLGVKAGFKPFEDALRNVKGPSVEIEQGNEGKEGKDRERAKAILKGSGTSAGKHKEKEKVTLVVFVGGVCHAEVAACRFVAGQLEKEGRARRIVVLTTSMISGDRMVEAAVQRQDSGNDNTNGKP</sequence>
<dbReference type="EMBL" id="ML991794">
    <property type="protein sequence ID" value="KAF2234951.1"/>
    <property type="molecule type" value="Genomic_DNA"/>
</dbReference>
<dbReference type="Gene3D" id="3.40.50.2060">
    <property type="match status" value="1"/>
</dbReference>
<dbReference type="InterPro" id="IPR027482">
    <property type="entry name" value="Sec1-like_dom2"/>
</dbReference>
<feature type="region of interest" description="Disordered" evidence="2">
    <location>
        <begin position="273"/>
        <end position="311"/>
    </location>
</feature>
<dbReference type="Gene3D" id="1.25.40.850">
    <property type="match status" value="1"/>
</dbReference>
<dbReference type="InterPro" id="IPR043154">
    <property type="entry name" value="Sec-1-like_dom1"/>
</dbReference>
<dbReference type="PANTHER" id="PTHR11679">
    <property type="entry name" value="VESICLE PROTEIN SORTING-ASSOCIATED"/>
    <property type="match status" value="1"/>
</dbReference>
<dbReference type="OrthoDB" id="10262287at2759"/>
<feature type="compositionally biased region" description="Low complexity" evidence="2">
    <location>
        <begin position="279"/>
        <end position="300"/>
    </location>
</feature>
<keyword evidence="4" id="KW-1185">Reference proteome</keyword>
<evidence type="ECO:0000256" key="1">
    <source>
        <dbReference type="ARBA" id="ARBA00009884"/>
    </source>
</evidence>
<evidence type="ECO:0000256" key="2">
    <source>
        <dbReference type="SAM" id="MobiDB-lite"/>
    </source>
</evidence>
<proteinExistence type="inferred from homology"/>
<dbReference type="InterPro" id="IPR043127">
    <property type="entry name" value="Sec-1-like_dom3a"/>
</dbReference>
<protein>
    <submittedName>
        <fullName evidence="3">Sec1-like protein</fullName>
    </submittedName>
</protein>
<dbReference type="AlphaFoldDB" id="A0A6A6HAU3"/>
<dbReference type="Gene3D" id="3.90.830.10">
    <property type="entry name" value="Syntaxin Binding Protein 1, Chain A, domain 2"/>
    <property type="match status" value="1"/>
</dbReference>
<dbReference type="Proteomes" id="UP000800092">
    <property type="component" value="Unassembled WGS sequence"/>
</dbReference>
<dbReference type="InterPro" id="IPR001619">
    <property type="entry name" value="Sec1-like"/>
</dbReference>
<dbReference type="GO" id="GO:0016192">
    <property type="term" value="P:vesicle-mediated transport"/>
    <property type="evidence" value="ECO:0007669"/>
    <property type="project" value="InterPro"/>
</dbReference>